<keyword evidence="2" id="KW-1185">Reference proteome</keyword>
<protein>
    <recommendedName>
        <fullName evidence="3">Elements of external origin</fullName>
    </recommendedName>
</protein>
<reference evidence="1 2" key="1">
    <citation type="submission" date="2018-03" db="EMBL/GenBank/DDBJ databases">
        <title>Rhodobacter blasticus.</title>
        <authorList>
            <person name="Meyer T.E."/>
            <person name="Miller S."/>
            <person name="Lodha T."/>
            <person name="Gandham S."/>
            <person name="Chintalapati S."/>
            <person name="Chintalapati V.R."/>
        </authorList>
    </citation>
    <scope>NUCLEOTIDE SEQUENCE [LARGE SCALE GENOMIC DNA]</scope>
    <source>
        <strain evidence="1 2">DSM 2131</strain>
    </source>
</reference>
<name>A0A2T4JDN2_FUSBL</name>
<gene>
    <name evidence="1" type="ORF">C5F44_02495</name>
</gene>
<evidence type="ECO:0000313" key="1">
    <source>
        <dbReference type="EMBL" id="PTE15927.1"/>
    </source>
</evidence>
<dbReference type="Proteomes" id="UP000241362">
    <property type="component" value="Unassembled WGS sequence"/>
</dbReference>
<dbReference type="AlphaFoldDB" id="A0A2T4JDN2"/>
<comment type="caution">
    <text evidence="1">The sequence shown here is derived from an EMBL/GenBank/DDBJ whole genome shotgun (WGS) entry which is preliminary data.</text>
</comment>
<sequence>MTKLNASETKTAFATRVGLTKGRISQLVAEGLPVRPDGQIDVAEGLAWIEDNLDPSRRNKGGAFAAPASPARVSTTLAEAKRLHEIVKVQRAKLAFEREQGQLVETLAATRTVFARARAERDAHMAWVQRTAPLLAAEVGADPRATFAALDRMMREHLEHLADMPLGSFGDGA</sequence>
<dbReference type="RefSeq" id="WP_107671936.1">
    <property type="nucleotide sequence ID" value="NZ_PZKE01000002.1"/>
</dbReference>
<evidence type="ECO:0008006" key="3">
    <source>
        <dbReference type="Google" id="ProtNLM"/>
    </source>
</evidence>
<evidence type="ECO:0000313" key="2">
    <source>
        <dbReference type="Proteomes" id="UP000241362"/>
    </source>
</evidence>
<organism evidence="1 2">
    <name type="scientific">Fuscovulum blasticum DSM 2131</name>
    <dbReference type="NCBI Taxonomy" id="1188250"/>
    <lineage>
        <taxon>Bacteria</taxon>
        <taxon>Pseudomonadati</taxon>
        <taxon>Pseudomonadota</taxon>
        <taxon>Alphaproteobacteria</taxon>
        <taxon>Rhodobacterales</taxon>
        <taxon>Paracoccaceae</taxon>
        <taxon>Pseudogemmobacter</taxon>
    </lineage>
</organism>
<dbReference type="EMBL" id="PZKE01000002">
    <property type="protein sequence ID" value="PTE15927.1"/>
    <property type="molecule type" value="Genomic_DNA"/>
</dbReference>
<proteinExistence type="predicted"/>
<accession>A0A2T4JDN2</accession>